<evidence type="ECO:0000313" key="2">
    <source>
        <dbReference type="EMBL" id="TYZ19450.1"/>
    </source>
</evidence>
<feature type="transmembrane region" description="Helical" evidence="1">
    <location>
        <begin position="82"/>
        <end position="102"/>
    </location>
</feature>
<keyword evidence="3" id="KW-1185">Reference proteome</keyword>
<evidence type="ECO:0000256" key="1">
    <source>
        <dbReference type="SAM" id="Phobius"/>
    </source>
</evidence>
<feature type="transmembrane region" description="Helical" evidence="1">
    <location>
        <begin position="50"/>
        <end position="70"/>
    </location>
</feature>
<dbReference type="OrthoDB" id="8266131at2"/>
<keyword evidence="1" id="KW-1133">Transmembrane helix</keyword>
<keyword evidence="1" id="KW-0472">Membrane</keyword>
<accession>A0A5D6VV75</accession>
<evidence type="ECO:0000313" key="3">
    <source>
        <dbReference type="Proteomes" id="UP000323646"/>
    </source>
</evidence>
<protein>
    <submittedName>
        <fullName evidence="2">DUF1097 domain-containing protein</fullName>
    </submittedName>
</protein>
<gene>
    <name evidence="2" type="ORF">FZ040_13370</name>
</gene>
<proteinExistence type="predicted"/>
<feature type="transmembrane region" description="Helical" evidence="1">
    <location>
        <begin position="12"/>
        <end position="43"/>
    </location>
</feature>
<dbReference type="EMBL" id="VTOY01000023">
    <property type="protein sequence ID" value="TYZ19450.1"/>
    <property type="molecule type" value="Genomic_DNA"/>
</dbReference>
<organism evidence="2 3">
    <name type="scientific">Selenomonas ruminis</name>
    <dbReference type="NCBI Taxonomy" id="2593411"/>
    <lineage>
        <taxon>Bacteria</taxon>
        <taxon>Bacillati</taxon>
        <taxon>Bacillota</taxon>
        <taxon>Negativicutes</taxon>
        <taxon>Selenomonadales</taxon>
        <taxon>Selenomonadaceae</taxon>
        <taxon>Selenomonas</taxon>
    </lineage>
</organism>
<feature type="transmembrane region" description="Helical" evidence="1">
    <location>
        <begin position="109"/>
        <end position="127"/>
    </location>
</feature>
<dbReference type="Proteomes" id="UP000323646">
    <property type="component" value="Unassembled WGS sequence"/>
</dbReference>
<dbReference type="AlphaFoldDB" id="A0A5D6VV75"/>
<dbReference type="RefSeq" id="WP_149172464.1">
    <property type="nucleotide sequence ID" value="NZ_VTOY01000023.1"/>
</dbReference>
<comment type="caution">
    <text evidence="2">The sequence shown here is derived from an EMBL/GenBank/DDBJ whole genome shotgun (WGS) entry which is preliminary data.</text>
</comment>
<dbReference type="InterPro" id="IPR009476">
    <property type="entry name" value="DUF1097"/>
</dbReference>
<feature type="transmembrane region" description="Helical" evidence="1">
    <location>
        <begin position="133"/>
        <end position="157"/>
    </location>
</feature>
<reference evidence="2 3" key="1">
    <citation type="submission" date="2019-08" db="EMBL/GenBank/DDBJ databases">
        <title>Selenomonas sp. mPRGC5 and Selenomonas sp. mPRGC8 isolated from ruminal fluid of dairy goat (Capra hircus).</title>
        <authorList>
            <person name="Poothong S."/>
            <person name="Nuengjamnong C."/>
            <person name="Tanasupawat S."/>
        </authorList>
    </citation>
    <scope>NUCLEOTIDE SEQUENCE [LARGE SCALE GENOMIC DNA]</scope>
    <source>
        <strain evidence="3">mPRGC5</strain>
    </source>
</reference>
<sequence>MGKTLKVNAADVIIAGLSALAGLGALLQLPVWAIFIGWAWYIALGSKKSAIWEAGITAVMAAVLALSAIALTDALQPFMQPLAASMAAVFVAILLLMIFMKLPVFTSSLVAFNSFSCIFAGYYLQAFPVQESYLVSLLTAFVWITGANVLGLVLGYVNASLIAWVQGAWKSSPETASE</sequence>
<dbReference type="Pfam" id="PF06496">
    <property type="entry name" value="DUF1097"/>
    <property type="match status" value="1"/>
</dbReference>
<keyword evidence="1" id="KW-0812">Transmembrane</keyword>
<name>A0A5D6VV75_9FIRM</name>